<dbReference type="InterPro" id="IPR032675">
    <property type="entry name" value="LRR_dom_sf"/>
</dbReference>
<feature type="non-terminal residue" evidence="3">
    <location>
        <position position="1"/>
    </location>
</feature>
<keyword evidence="2" id="KW-0677">Repeat</keyword>
<keyword evidence="1" id="KW-0433">Leucine-rich repeat</keyword>
<accession>A5HGD3</accession>
<dbReference type="AlphaFoldDB" id="A5HGD3"/>
<organism evidence="3">
    <name type="scientific">Petromyzon marinus</name>
    <name type="common">Sea lamprey</name>
    <dbReference type="NCBI Taxonomy" id="7757"/>
    <lineage>
        <taxon>Eukaryota</taxon>
        <taxon>Metazoa</taxon>
        <taxon>Chordata</taxon>
        <taxon>Craniata</taxon>
        <taxon>Vertebrata</taxon>
        <taxon>Cyclostomata</taxon>
        <taxon>Hyperoartia</taxon>
        <taxon>Petromyzontiformes</taxon>
        <taxon>Petromyzontidae</taxon>
        <taxon>Petromyzon</taxon>
    </lineage>
</organism>
<dbReference type="SUPFAM" id="SSF52058">
    <property type="entry name" value="L domain-like"/>
    <property type="match status" value="1"/>
</dbReference>
<dbReference type="InterPro" id="IPR001611">
    <property type="entry name" value="Leu-rich_rpt"/>
</dbReference>
<sequence>KLEENKIQTRPTDVFIELTELKTLGFNRNALTILPPGAFDGL</sequence>
<dbReference type="EMBL" id="EF528682">
    <property type="protein sequence ID" value="ABO85388.1"/>
    <property type="molecule type" value="Genomic_DNA"/>
</dbReference>
<reference evidence="3" key="1">
    <citation type="journal article" date="2007" name="Nat. Immunol.">
        <title>Evolution and diversification of lamprey antigen receptors: evidence for involvement of an AID-APOBEC family cytosine deaminase.</title>
        <authorList>
            <person name="Rogozin I.B."/>
            <person name="Iyer L.M."/>
            <person name="Liang L."/>
            <person name="Glazko G.V."/>
            <person name="Liston V.G."/>
            <person name="Pavlov Y.I."/>
            <person name="Aravind L."/>
            <person name="Pancer Z."/>
        </authorList>
    </citation>
    <scope>NUCLEOTIDE SEQUENCE</scope>
</reference>
<evidence type="ECO:0000313" key="3">
    <source>
        <dbReference type="EMBL" id="ABO85388.1"/>
    </source>
</evidence>
<reference evidence="3" key="3">
    <citation type="submission" date="2007-03" db="EMBL/GenBank/DDBJ databases">
        <authorList>
            <person name="Rogozin I.B."/>
            <person name="Iyer L.M."/>
            <person name="Liang L."/>
            <person name="Glazko G.V."/>
            <person name="Liston V.G."/>
            <person name="Pavlov Y.I."/>
            <person name="Pancer Z."/>
        </authorList>
    </citation>
    <scope>NUCLEOTIDE SEQUENCE</scope>
</reference>
<protein>
    <submittedName>
        <fullName evidence="3">Variable lymphocyte receptor A cassette</fullName>
    </submittedName>
</protein>
<proteinExistence type="predicted"/>
<dbReference type="InterPro" id="IPR003591">
    <property type="entry name" value="Leu-rich_rpt_typical-subtyp"/>
</dbReference>
<dbReference type="Pfam" id="PF13855">
    <property type="entry name" value="LRR_8"/>
    <property type="match status" value="1"/>
</dbReference>
<name>A5HGD3_PETMA</name>
<evidence type="ECO:0000256" key="1">
    <source>
        <dbReference type="ARBA" id="ARBA00022614"/>
    </source>
</evidence>
<dbReference type="Gene3D" id="3.80.10.10">
    <property type="entry name" value="Ribonuclease Inhibitor"/>
    <property type="match status" value="1"/>
</dbReference>
<keyword evidence="3" id="KW-0675">Receptor</keyword>
<reference evidence="3" key="2">
    <citation type="submission" date="2007-03" db="EMBL/GenBank/DDBJ databases">
        <authorList>
            <person name="Mardis E.R."/>
        </authorList>
    </citation>
    <scope>NUCLEOTIDE SEQUENCE</scope>
</reference>
<evidence type="ECO:0000256" key="2">
    <source>
        <dbReference type="ARBA" id="ARBA00022737"/>
    </source>
</evidence>
<dbReference type="SMART" id="SM00369">
    <property type="entry name" value="LRR_TYP"/>
    <property type="match status" value="1"/>
</dbReference>
<feature type="non-terminal residue" evidence="3">
    <location>
        <position position="42"/>
    </location>
</feature>